<comment type="caution">
    <text evidence="1">The sequence shown here is derived from an EMBL/GenBank/DDBJ whole genome shotgun (WGS) entry which is preliminary data.</text>
</comment>
<keyword evidence="2" id="KW-1185">Reference proteome</keyword>
<dbReference type="AlphaFoldDB" id="A0A444LIE6"/>
<gene>
    <name evidence="1" type="ORF">EPK99_09435</name>
</gene>
<reference evidence="1 2" key="1">
    <citation type="submission" date="2019-01" db="EMBL/GenBank/DDBJ databases">
        <title>The draft genome of Rhizobium sp. 24NR.</title>
        <authorList>
            <person name="Liu L."/>
            <person name="Liang L."/>
            <person name="Shi S."/>
            <person name="Xu L."/>
            <person name="Wang X."/>
            <person name="Li L."/>
            <person name="Zhang X."/>
        </authorList>
    </citation>
    <scope>NUCLEOTIDE SEQUENCE [LARGE SCALE GENOMIC DNA]</scope>
    <source>
        <strain evidence="1 2">24NR</strain>
    </source>
</reference>
<evidence type="ECO:0000313" key="1">
    <source>
        <dbReference type="EMBL" id="RWX78798.1"/>
    </source>
</evidence>
<organism evidence="1 2">
    <name type="scientific">Neorhizobium lilium</name>
    <dbReference type="NCBI Taxonomy" id="2503024"/>
    <lineage>
        <taxon>Bacteria</taxon>
        <taxon>Pseudomonadati</taxon>
        <taxon>Pseudomonadota</taxon>
        <taxon>Alphaproteobacteria</taxon>
        <taxon>Hyphomicrobiales</taxon>
        <taxon>Rhizobiaceae</taxon>
        <taxon>Rhizobium/Agrobacterium group</taxon>
        <taxon>Neorhizobium</taxon>
    </lineage>
</organism>
<dbReference type="OrthoDB" id="7585319at2"/>
<sequence length="61" mass="6973">MSDLKEKLTLEELVSPSSSAPADEGYEAWKIAKIRTALEESKDRSCVIPLDDVWKRFGFER</sequence>
<accession>A0A444LIE6</accession>
<proteinExistence type="predicted"/>
<dbReference type="EMBL" id="SBIP01000002">
    <property type="protein sequence ID" value="RWX78798.1"/>
    <property type="molecule type" value="Genomic_DNA"/>
</dbReference>
<dbReference type="RefSeq" id="WP_128442776.1">
    <property type="nucleotide sequence ID" value="NZ_SBIP01000002.1"/>
</dbReference>
<dbReference type="Proteomes" id="UP000287687">
    <property type="component" value="Unassembled WGS sequence"/>
</dbReference>
<protein>
    <submittedName>
        <fullName evidence="1">Uncharacterized protein</fullName>
    </submittedName>
</protein>
<evidence type="ECO:0000313" key="2">
    <source>
        <dbReference type="Proteomes" id="UP000287687"/>
    </source>
</evidence>
<name>A0A444LIE6_9HYPH</name>